<keyword evidence="4 5" id="KW-0472">Membrane</keyword>
<dbReference type="NCBIfam" id="TIGR01593">
    <property type="entry name" value="holin_tox_secr"/>
    <property type="match status" value="1"/>
</dbReference>
<reference evidence="6" key="1">
    <citation type="submission" date="2021-11" db="EMBL/GenBank/DDBJ databases">
        <title>Isoprene-degrading acetogen.</title>
        <authorList>
            <person name="Yang Y."/>
            <person name="Jin H."/>
            <person name="Yan J."/>
        </authorList>
    </citation>
    <scope>NUCLEOTIDE SEQUENCE</scope>
    <source>
        <strain evidence="6">Berkeley</strain>
    </source>
</reference>
<comment type="subcellular location">
    <subcellularLocation>
        <location evidence="1">Membrane</location>
        <topology evidence="1">Multi-pass membrane protein</topology>
    </subcellularLocation>
</comment>
<evidence type="ECO:0000256" key="5">
    <source>
        <dbReference type="SAM" id="Phobius"/>
    </source>
</evidence>
<dbReference type="Pfam" id="PF05105">
    <property type="entry name" value="Phage_holin_4_1"/>
    <property type="match status" value="1"/>
</dbReference>
<proteinExistence type="predicted"/>
<evidence type="ECO:0000256" key="1">
    <source>
        <dbReference type="ARBA" id="ARBA00004141"/>
    </source>
</evidence>
<keyword evidence="3 5" id="KW-1133">Transmembrane helix</keyword>
<evidence type="ECO:0000313" key="6">
    <source>
        <dbReference type="EMBL" id="UYO61260.1"/>
    </source>
</evidence>
<evidence type="ECO:0000256" key="4">
    <source>
        <dbReference type="ARBA" id="ARBA00023136"/>
    </source>
</evidence>
<evidence type="ECO:0000256" key="2">
    <source>
        <dbReference type="ARBA" id="ARBA00022692"/>
    </source>
</evidence>
<evidence type="ECO:0000313" key="7">
    <source>
        <dbReference type="Proteomes" id="UP001163550"/>
    </source>
</evidence>
<gene>
    <name evidence="6" type="ORF">LNN31_10725</name>
</gene>
<dbReference type="EMBL" id="CP087994">
    <property type="protein sequence ID" value="UYO61260.1"/>
    <property type="molecule type" value="Genomic_DNA"/>
</dbReference>
<accession>A0ABY6HAA7</accession>
<organism evidence="6 7">
    <name type="scientific">Acetobacterium wieringae</name>
    <dbReference type="NCBI Taxonomy" id="52694"/>
    <lineage>
        <taxon>Bacteria</taxon>
        <taxon>Bacillati</taxon>
        <taxon>Bacillota</taxon>
        <taxon>Clostridia</taxon>
        <taxon>Eubacteriales</taxon>
        <taxon>Eubacteriaceae</taxon>
        <taxon>Acetobacterium</taxon>
    </lineage>
</organism>
<dbReference type="RefSeq" id="WP_228883559.1">
    <property type="nucleotide sequence ID" value="NZ_CABIIK010000057.1"/>
</dbReference>
<protein>
    <submittedName>
        <fullName evidence="6">Phage holin family protein</fullName>
    </submittedName>
</protein>
<sequence>MKISDISLVFALAGGVLGQMLGGFDGFLQCLIAFVVMDYLTGVLCALQKKQLSSAQGFRGILKKILIFMVVGIGHLLDITLLGGAGAPLRVAMIGFYLSNEGLSILENLGRLGVPLPSRLATVIKELGEEEEQHQD</sequence>
<feature type="transmembrane region" description="Helical" evidence="5">
    <location>
        <begin position="67"/>
        <end position="89"/>
    </location>
</feature>
<name>A0ABY6HAA7_9FIRM</name>
<evidence type="ECO:0000256" key="3">
    <source>
        <dbReference type="ARBA" id="ARBA00022989"/>
    </source>
</evidence>
<feature type="transmembrane region" description="Helical" evidence="5">
    <location>
        <begin position="28"/>
        <end position="47"/>
    </location>
</feature>
<dbReference type="Proteomes" id="UP001163550">
    <property type="component" value="Chromosome"/>
</dbReference>
<dbReference type="InterPro" id="IPR006480">
    <property type="entry name" value="Phage_holin_4_1"/>
</dbReference>
<keyword evidence="7" id="KW-1185">Reference proteome</keyword>
<keyword evidence="2 5" id="KW-0812">Transmembrane</keyword>